<sequence>MTRSSITRRDFINGVSAATLSGLLAGPNAASAADSTIARADDPPLKQGLRGQYPGSFEIAHVARDGGFTGPVQARDTGEHYDLVVVGGGISGLSAAWFYRRALGSATRILVIDNHDDFGGHAKRNEYRIRGRTLLSYGGTMSIESPFPYSFTAKSLLSELGIDLSRTGGIEQPRIFSGMNRGVFFDSDHFTADRILAGYTPNAPASFWKDAPLDEPSRRALIHLHDPRVNFLPGMTPRGRRTLLQSISYETFLRDYAKLPDQAVAFFHGDGYRNNMRVDSCPAFMAMRYGAPGFAGMRIEQDPVDDSPVFHFPDGNASIARLLVGQLVPAVFGTPQTMESIVTAQADYGELDRAGSPVRIRLGQMVVRVEHVGGASAQDKAAGKAPVRIVYQKPDGSDPVRHAVTAENVVLACFNNIIPYIVPELPDPQREALKYPSKVPMMYTSVVLSNWHAWKQAGISSLSVPHGYYQHLLLDSPARFGAFETVLSPDEPVTLHMLRNPNFPGHPRKEQNRMGRAEMLATPFETIEKETRLQLQRIFGPYGFREEQDILGLTVNRWPHGYAYTYDTLGDPEFPEAEQPHVVGRRPYGRIAIANADSGASAFTNIAIDEAERAVQECLVSRGYT</sequence>
<dbReference type="InterPro" id="IPR036188">
    <property type="entry name" value="FAD/NAD-bd_sf"/>
</dbReference>
<dbReference type="Pfam" id="PF13450">
    <property type="entry name" value="NAD_binding_8"/>
    <property type="match status" value="1"/>
</dbReference>
<keyword evidence="1" id="KW-0732">Signal</keyword>
<dbReference type="InterPro" id="IPR019546">
    <property type="entry name" value="TAT_signal_bac_arc"/>
</dbReference>
<protein>
    <submittedName>
        <fullName evidence="2">NAD(P)/FAD-dependent oxidoreductase</fullName>
    </submittedName>
</protein>
<gene>
    <name evidence="2" type="ORF">HLH34_05140</name>
</gene>
<dbReference type="RefSeq" id="WP_183118516.1">
    <property type="nucleotide sequence ID" value="NZ_JABEQF010000003.1"/>
</dbReference>
<proteinExistence type="predicted"/>
<accession>A0A7W4JR25</accession>
<dbReference type="Gene3D" id="3.50.50.60">
    <property type="entry name" value="FAD/NAD(P)-binding domain"/>
    <property type="match status" value="1"/>
</dbReference>
<keyword evidence="3" id="KW-1185">Reference proteome</keyword>
<reference evidence="2 3" key="1">
    <citation type="submission" date="2020-04" db="EMBL/GenBank/DDBJ databases">
        <title>Description of novel Gluconacetobacter.</title>
        <authorList>
            <person name="Sombolestani A."/>
        </authorList>
    </citation>
    <scope>NUCLEOTIDE SEQUENCE [LARGE SCALE GENOMIC DNA]</scope>
    <source>
        <strain evidence="2 3">LMG 21311</strain>
    </source>
</reference>
<dbReference type="Proteomes" id="UP000555756">
    <property type="component" value="Unassembled WGS sequence"/>
</dbReference>
<dbReference type="NCBIfam" id="TIGR01409">
    <property type="entry name" value="TAT_signal_seq"/>
    <property type="match status" value="1"/>
</dbReference>
<dbReference type="PROSITE" id="PS51318">
    <property type="entry name" value="TAT"/>
    <property type="match status" value="1"/>
</dbReference>
<feature type="signal peptide" evidence="1">
    <location>
        <begin position="1"/>
        <end position="32"/>
    </location>
</feature>
<organism evidence="2 3">
    <name type="scientific">Gluconacetobacter azotocaptans</name>
    <dbReference type="NCBI Taxonomy" id="142834"/>
    <lineage>
        <taxon>Bacteria</taxon>
        <taxon>Pseudomonadati</taxon>
        <taxon>Pseudomonadota</taxon>
        <taxon>Alphaproteobacteria</taxon>
        <taxon>Acetobacterales</taxon>
        <taxon>Acetobacteraceae</taxon>
        <taxon>Gluconacetobacter</taxon>
    </lineage>
</organism>
<dbReference type="AlphaFoldDB" id="A0A7W4JR25"/>
<evidence type="ECO:0000256" key="1">
    <source>
        <dbReference type="SAM" id="SignalP"/>
    </source>
</evidence>
<dbReference type="SUPFAM" id="SSF51905">
    <property type="entry name" value="FAD/NAD(P)-binding domain"/>
    <property type="match status" value="2"/>
</dbReference>
<dbReference type="EMBL" id="JABEQF010000003">
    <property type="protein sequence ID" value="MBB2189349.1"/>
    <property type="molecule type" value="Genomic_DNA"/>
</dbReference>
<comment type="caution">
    <text evidence="2">The sequence shown here is derived from an EMBL/GenBank/DDBJ whole genome shotgun (WGS) entry which is preliminary data.</text>
</comment>
<dbReference type="InterPro" id="IPR006311">
    <property type="entry name" value="TAT_signal"/>
</dbReference>
<evidence type="ECO:0000313" key="3">
    <source>
        <dbReference type="Proteomes" id="UP000555756"/>
    </source>
</evidence>
<evidence type="ECO:0000313" key="2">
    <source>
        <dbReference type="EMBL" id="MBB2189349.1"/>
    </source>
</evidence>
<name>A0A7W4JR25_9PROT</name>
<feature type="chain" id="PRO_5031155405" evidence="1">
    <location>
        <begin position="33"/>
        <end position="625"/>
    </location>
</feature>